<comment type="caution">
    <text evidence="6">The sequence shown here is derived from an EMBL/GenBank/DDBJ whole genome shotgun (WGS) entry which is preliminary data.</text>
</comment>
<dbReference type="InterPro" id="IPR038765">
    <property type="entry name" value="Papain-like_cys_pep_sf"/>
</dbReference>
<dbReference type="GO" id="GO:0016926">
    <property type="term" value="P:protein desumoylation"/>
    <property type="evidence" value="ECO:0007669"/>
    <property type="project" value="TreeGrafter"/>
</dbReference>
<comment type="similarity">
    <text evidence="1">Belongs to the peptidase C48 family.</text>
</comment>
<proteinExistence type="inferred from homology"/>
<keyword evidence="2" id="KW-0645">Protease</keyword>
<dbReference type="Proteomes" id="UP000018948">
    <property type="component" value="Unassembled WGS sequence"/>
</dbReference>
<dbReference type="SUPFAM" id="SSF54001">
    <property type="entry name" value="Cysteine proteinases"/>
    <property type="match status" value="1"/>
</dbReference>
<dbReference type="GO" id="GO:0005634">
    <property type="term" value="C:nucleus"/>
    <property type="evidence" value="ECO:0007669"/>
    <property type="project" value="TreeGrafter"/>
</dbReference>
<dbReference type="PANTHER" id="PTHR12606:SF141">
    <property type="entry name" value="GH15225P-RELATED"/>
    <property type="match status" value="1"/>
</dbReference>
<accession>W2YAC5</accession>
<dbReference type="Gene3D" id="3.40.395.10">
    <property type="entry name" value="Adenoviral Proteinase, Chain A"/>
    <property type="match status" value="1"/>
</dbReference>
<evidence type="ECO:0000313" key="6">
    <source>
        <dbReference type="EMBL" id="ETP31966.1"/>
    </source>
</evidence>
<dbReference type="GO" id="GO:0006508">
    <property type="term" value="P:proteolysis"/>
    <property type="evidence" value="ECO:0007669"/>
    <property type="project" value="UniProtKB-KW"/>
</dbReference>
<protein>
    <recommendedName>
        <fullName evidence="5">Ubiquitin-like protease family profile domain-containing protein</fullName>
    </recommendedName>
</protein>
<dbReference type="InterPro" id="IPR003653">
    <property type="entry name" value="Peptidase_C48_C"/>
</dbReference>
<evidence type="ECO:0000256" key="3">
    <source>
        <dbReference type="ARBA" id="ARBA00022801"/>
    </source>
</evidence>
<evidence type="ECO:0000313" key="7">
    <source>
        <dbReference type="Proteomes" id="UP000018948"/>
    </source>
</evidence>
<keyword evidence="4" id="KW-0788">Thiol protease</keyword>
<sequence>MATSVPAVRLTGKVRQVGRPKLNRAEVREKTRVALKEDNAGMNLRVILRESDVCDVVATLREIKPAVRTVGSYLGTHQVKTVDQNRAMKWSVDEEYVASRVRFRLPESVIDDVLNLLKNGIGRNEEIELGSDGEWTGDITCFVVTIEKLGQFTREQLEAMKWLWNLQAACRNAVLSCTWLSSVVKPVAEQPVAPQVTNLQILECRPYAELNGFGFDLTYSDLFCPRDSVWLNDNTMSAVTVSLGRYKKSLSVMLPPPTENPSEELQSSTIDEISQATTKRPFVLLPINLGGVHWAGIIVNRAEKKVMIYDSLNGAKDRKELRTVADFITTKALKDESNLKVDVTEPTQMDSSNCGVFVSLFFWSAMSDEAPSDLSPTGLTKLQWSLLNAILKMKQR</sequence>
<reference evidence="6 7" key="1">
    <citation type="submission" date="2013-11" db="EMBL/GenBank/DDBJ databases">
        <title>The Genome Sequence of Phytophthora parasitica P10297.</title>
        <authorList>
            <consortium name="The Broad Institute Genomics Platform"/>
            <person name="Russ C."/>
            <person name="Tyler B."/>
            <person name="Panabieres F."/>
            <person name="Shan W."/>
            <person name="Tripathy S."/>
            <person name="Grunwald N."/>
            <person name="Machado M."/>
            <person name="Johnson C.S."/>
            <person name="Walker B."/>
            <person name="Young S.K."/>
            <person name="Zeng Q."/>
            <person name="Gargeya S."/>
            <person name="Fitzgerald M."/>
            <person name="Haas B."/>
            <person name="Abouelleil A."/>
            <person name="Allen A.W."/>
            <person name="Alvarado L."/>
            <person name="Arachchi H.M."/>
            <person name="Berlin A.M."/>
            <person name="Chapman S.B."/>
            <person name="Gainer-Dewar J."/>
            <person name="Goldberg J."/>
            <person name="Griggs A."/>
            <person name="Gujja S."/>
            <person name="Hansen M."/>
            <person name="Howarth C."/>
            <person name="Imamovic A."/>
            <person name="Ireland A."/>
            <person name="Larimer J."/>
            <person name="McCowan C."/>
            <person name="Murphy C."/>
            <person name="Pearson M."/>
            <person name="Poon T.W."/>
            <person name="Priest M."/>
            <person name="Roberts A."/>
            <person name="Saif S."/>
            <person name="Shea T."/>
            <person name="Sisk P."/>
            <person name="Sykes S."/>
            <person name="Wortman J."/>
            <person name="Nusbaum C."/>
            <person name="Birren B."/>
        </authorList>
    </citation>
    <scope>NUCLEOTIDE SEQUENCE [LARGE SCALE GENOMIC DNA]</scope>
    <source>
        <strain evidence="6 7">P10297</strain>
    </source>
</reference>
<evidence type="ECO:0000256" key="2">
    <source>
        <dbReference type="ARBA" id="ARBA00022670"/>
    </source>
</evidence>
<evidence type="ECO:0000259" key="5">
    <source>
        <dbReference type="PROSITE" id="PS50600"/>
    </source>
</evidence>
<evidence type="ECO:0000256" key="4">
    <source>
        <dbReference type="ARBA" id="ARBA00022807"/>
    </source>
</evidence>
<dbReference type="OrthoDB" id="108785at2759"/>
<dbReference type="PROSITE" id="PS50600">
    <property type="entry name" value="ULP_PROTEASE"/>
    <property type="match status" value="1"/>
</dbReference>
<feature type="domain" description="Ubiquitin-like protease family profile" evidence="5">
    <location>
        <begin position="142"/>
        <end position="365"/>
    </location>
</feature>
<keyword evidence="3" id="KW-0378">Hydrolase</keyword>
<dbReference type="AlphaFoldDB" id="W2YAC5"/>
<dbReference type="EMBL" id="ANIY01004017">
    <property type="protein sequence ID" value="ETP31966.1"/>
    <property type="molecule type" value="Genomic_DNA"/>
</dbReference>
<dbReference type="Pfam" id="PF02902">
    <property type="entry name" value="Peptidase_C48"/>
    <property type="match status" value="1"/>
</dbReference>
<gene>
    <name evidence="6" type="ORF">F442_19233</name>
</gene>
<dbReference type="GO" id="GO:0016929">
    <property type="term" value="F:deSUMOylase activity"/>
    <property type="evidence" value="ECO:0007669"/>
    <property type="project" value="TreeGrafter"/>
</dbReference>
<organism evidence="6 7">
    <name type="scientific">Phytophthora nicotianae P10297</name>
    <dbReference type="NCBI Taxonomy" id="1317064"/>
    <lineage>
        <taxon>Eukaryota</taxon>
        <taxon>Sar</taxon>
        <taxon>Stramenopiles</taxon>
        <taxon>Oomycota</taxon>
        <taxon>Peronosporomycetes</taxon>
        <taxon>Peronosporales</taxon>
        <taxon>Peronosporaceae</taxon>
        <taxon>Phytophthora</taxon>
    </lineage>
</organism>
<evidence type="ECO:0000256" key="1">
    <source>
        <dbReference type="ARBA" id="ARBA00005234"/>
    </source>
</evidence>
<name>W2YAC5_PHYNI</name>
<dbReference type="PANTHER" id="PTHR12606">
    <property type="entry name" value="SENTRIN/SUMO-SPECIFIC PROTEASE"/>
    <property type="match status" value="1"/>
</dbReference>